<dbReference type="PANTHER" id="PTHR13593:SF140">
    <property type="entry name" value="PLC-LIKE PHOSPHODIESTERASE"/>
    <property type="match status" value="1"/>
</dbReference>
<dbReference type="InterPro" id="IPR017946">
    <property type="entry name" value="PLC-like_Pdiesterase_TIM-brl"/>
</dbReference>
<dbReference type="EMBL" id="BARS01006341">
    <property type="protein sequence ID" value="GAF67920.1"/>
    <property type="molecule type" value="Genomic_DNA"/>
</dbReference>
<accession>X0SVT3</accession>
<dbReference type="AlphaFoldDB" id="X0SVT3"/>
<sequence>TDLSGNRPTQEVLEHALGREGLEAAMRIRERLVGADEGHRELYLCHGFCEIGAYPLVPTLREIRTFLLQHPGEVLLLVIEDYVTPEDLARAFADSDLEGFVYGGPSGPPWPRLRDLVASGQNVLAFLESGHPGVPWLRPAFDHIQETPYTFHAPEELSCRANRGGTAGSLFQINHWIETTPAPRPSNADLVNARDFLLSRARRCQRERGHLPNLLAVDFYRSGDLFEVAGELNGLDPSPIGRDSGS</sequence>
<dbReference type="GO" id="GO:0006629">
    <property type="term" value="P:lipid metabolic process"/>
    <property type="evidence" value="ECO:0007669"/>
    <property type="project" value="InterPro"/>
</dbReference>
<gene>
    <name evidence="1" type="ORF">S01H1_12360</name>
</gene>
<feature type="non-terminal residue" evidence="1">
    <location>
        <position position="1"/>
    </location>
</feature>
<comment type="caution">
    <text evidence="1">The sequence shown here is derived from an EMBL/GenBank/DDBJ whole genome shotgun (WGS) entry which is preliminary data.</text>
</comment>
<organism evidence="1">
    <name type="scientific">marine sediment metagenome</name>
    <dbReference type="NCBI Taxonomy" id="412755"/>
    <lineage>
        <taxon>unclassified sequences</taxon>
        <taxon>metagenomes</taxon>
        <taxon>ecological metagenomes</taxon>
    </lineage>
</organism>
<dbReference type="InterPro" id="IPR051057">
    <property type="entry name" value="PI-PLC_domain"/>
</dbReference>
<protein>
    <recommendedName>
        <fullName evidence="2">Phosphatidylinositol-specific phospholipase C X domain-containing protein</fullName>
    </recommendedName>
</protein>
<dbReference type="Pfam" id="PF26146">
    <property type="entry name" value="PI-PLC_X"/>
    <property type="match status" value="1"/>
</dbReference>
<dbReference type="Gene3D" id="3.20.20.190">
    <property type="entry name" value="Phosphatidylinositol (PI) phosphodiesterase"/>
    <property type="match status" value="1"/>
</dbReference>
<evidence type="ECO:0008006" key="2">
    <source>
        <dbReference type="Google" id="ProtNLM"/>
    </source>
</evidence>
<dbReference type="GO" id="GO:0008081">
    <property type="term" value="F:phosphoric diester hydrolase activity"/>
    <property type="evidence" value="ECO:0007669"/>
    <property type="project" value="InterPro"/>
</dbReference>
<reference evidence="1" key="1">
    <citation type="journal article" date="2014" name="Front. Microbiol.">
        <title>High frequency of phylogenetically diverse reductive dehalogenase-homologous genes in deep subseafloor sedimentary metagenomes.</title>
        <authorList>
            <person name="Kawai M."/>
            <person name="Futagami T."/>
            <person name="Toyoda A."/>
            <person name="Takaki Y."/>
            <person name="Nishi S."/>
            <person name="Hori S."/>
            <person name="Arai W."/>
            <person name="Tsubouchi T."/>
            <person name="Morono Y."/>
            <person name="Uchiyama I."/>
            <person name="Ito T."/>
            <person name="Fujiyama A."/>
            <person name="Inagaki F."/>
            <person name="Takami H."/>
        </authorList>
    </citation>
    <scope>NUCLEOTIDE SEQUENCE</scope>
    <source>
        <strain evidence="1">Expedition CK06-06</strain>
    </source>
</reference>
<evidence type="ECO:0000313" key="1">
    <source>
        <dbReference type="EMBL" id="GAF67920.1"/>
    </source>
</evidence>
<name>X0SVT3_9ZZZZ</name>
<dbReference type="PANTHER" id="PTHR13593">
    <property type="match status" value="1"/>
</dbReference>
<dbReference type="SUPFAM" id="SSF51695">
    <property type="entry name" value="PLC-like phosphodiesterases"/>
    <property type="match status" value="1"/>
</dbReference>
<proteinExistence type="predicted"/>